<feature type="compositionally biased region" description="Polar residues" evidence="5">
    <location>
        <begin position="58"/>
        <end position="72"/>
    </location>
</feature>
<evidence type="ECO:0000256" key="2">
    <source>
        <dbReference type="ARBA" id="ARBA00022692"/>
    </source>
</evidence>
<keyword evidence="7" id="KW-1185">Reference proteome</keyword>
<feature type="compositionally biased region" description="Gly residues" evidence="5">
    <location>
        <begin position="35"/>
        <end position="44"/>
    </location>
</feature>
<dbReference type="GO" id="GO:0005739">
    <property type="term" value="C:mitochondrion"/>
    <property type="evidence" value="ECO:0007669"/>
    <property type="project" value="TreeGrafter"/>
</dbReference>
<dbReference type="PROSITE" id="PS50920">
    <property type="entry name" value="SOLCAR"/>
    <property type="match status" value="1"/>
</dbReference>
<comment type="subcellular location">
    <subcellularLocation>
        <location evidence="1">Membrane</location>
        <topology evidence="1">Multi-pass membrane protein</topology>
    </subcellularLocation>
</comment>
<dbReference type="EMBL" id="BNJQ01000029">
    <property type="protein sequence ID" value="GHP10478.1"/>
    <property type="molecule type" value="Genomic_DNA"/>
</dbReference>
<comment type="caution">
    <text evidence="6">The sequence shown here is derived from an EMBL/GenBank/DDBJ whole genome shotgun (WGS) entry which is preliminary data.</text>
</comment>
<dbReference type="InterPro" id="IPR018108">
    <property type="entry name" value="MCP_transmembrane"/>
</dbReference>
<evidence type="ECO:0000256" key="5">
    <source>
        <dbReference type="SAM" id="MobiDB-lite"/>
    </source>
</evidence>
<dbReference type="OrthoDB" id="44467at2759"/>
<feature type="region of interest" description="Disordered" evidence="5">
    <location>
        <begin position="1"/>
        <end position="72"/>
    </location>
</feature>
<feature type="repeat" description="Solcar" evidence="4">
    <location>
        <begin position="202"/>
        <end position="284"/>
    </location>
</feature>
<dbReference type="InterPro" id="IPR023395">
    <property type="entry name" value="MCP_dom_sf"/>
</dbReference>
<protein>
    <recommendedName>
        <fullName evidence="8">Mitochondrial carrier protein</fullName>
    </recommendedName>
</protein>
<gene>
    <name evidence="6" type="ORF">PPROV_000920900</name>
</gene>
<proteinExistence type="predicted"/>
<dbReference type="Gene3D" id="1.50.40.10">
    <property type="entry name" value="Mitochondrial carrier domain"/>
    <property type="match status" value="1"/>
</dbReference>
<dbReference type="SUPFAM" id="SSF103506">
    <property type="entry name" value="Mitochondrial carrier"/>
    <property type="match status" value="1"/>
</dbReference>
<dbReference type="GO" id="GO:0015187">
    <property type="term" value="F:glycine transmembrane transporter activity"/>
    <property type="evidence" value="ECO:0007669"/>
    <property type="project" value="TreeGrafter"/>
</dbReference>
<dbReference type="GO" id="GO:1904983">
    <property type="term" value="P:glycine import into mitochondrion"/>
    <property type="evidence" value="ECO:0007669"/>
    <property type="project" value="TreeGrafter"/>
</dbReference>
<evidence type="ECO:0008006" key="8">
    <source>
        <dbReference type="Google" id="ProtNLM"/>
    </source>
</evidence>
<evidence type="ECO:0000256" key="3">
    <source>
        <dbReference type="ARBA" id="ARBA00023136"/>
    </source>
</evidence>
<keyword evidence="3 4" id="KW-0472">Membrane</keyword>
<dbReference type="AlphaFoldDB" id="A0A830HU24"/>
<dbReference type="Proteomes" id="UP000660262">
    <property type="component" value="Unassembled WGS sequence"/>
</dbReference>
<reference evidence="6" key="1">
    <citation type="submission" date="2020-10" db="EMBL/GenBank/DDBJ databases">
        <title>Unveiling of a novel bifunctional photoreceptor, Dualchrome1, isolated from a cosmopolitan green alga.</title>
        <authorList>
            <person name="Suzuki S."/>
            <person name="Kawachi M."/>
        </authorList>
    </citation>
    <scope>NUCLEOTIDE SEQUENCE</scope>
    <source>
        <strain evidence="6">NIES 2893</strain>
    </source>
</reference>
<evidence type="ECO:0000313" key="6">
    <source>
        <dbReference type="EMBL" id="GHP10478.1"/>
    </source>
</evidence>
<evidence type="ECO:0000256" key="4">
    <source>
        <dbReference type="PROSITE-ProRule" id="PRU00282"/>
    </source>
</evidence>
<evidence type="ECO:0000313" key="7">
    <source>
        <dbReference type="Proteomes" id="UP000660262"/>
    </source>
</evidence>
<dbReference type="PANTHER" id="PTHR46181">
    <property type="entry name" value="MITOCHONDRIAL GLYCINE TRANSPORTER"/>
    <property type="match status" value="1"/>
</dbReference>
<name>A0A830HU24_9CHLO</name>
<keyword evidence="2 4" id="KW-0812">Transmembrane</keyword>
<dbReference type="PANTHER" id="PTHR46181:SF3">
    <property type="entry name" value="MITOCHONDRIAL GLYCINE TRANSPORTER"/>
    <property type="match status" value="1"/>
</dbReference>
<organism evidence="6 7">
    <name type="scientific">Pycnococcus provasolii</name>
    <dbReference type="NCBI Taxonomy" id="41880"/>
    <lineage>
        <taxon>Eukaryota</taxon>
        <taxon>Viridiplantae</taxon>
        <taxon>Chlorophyta</taxon>
        <taxon>Pseudoscourfieldiophyceae</taxon>
        <taxon>Pseudoscourfieldiales</taxon>
        <taxon>Pycnococcaceae</taxon>
        <taxon>Pycnococcus</taxon>
    </lineage>
</organism>
<dbReference type="GO" id="GO:0016020">
    <property type="term" value="C:membrane"/>
    <property type="evidence" value="ECO:0007669"/>
    <property type="project" value="UniProtKB-SubCell"/>
</dbReference>
<accession>A0A830HU24</accession>
<evidence type="ECO:0000256" key="1">
    <source>
        <dbReference type="ARBA" id="ARBA00004141"/>
    </source>
</evidence>
<sequence>MVRVLPTRLHQGIAQPLSTETSLGDTRDPSEEDSLGGGGGGGAQQGTTRGSGRRNARVATTTSSHASGTQSAANTIQTTLGGLAPRPPPIKFWCGLCSGAIVAGSFNPIDRALYLSVKNERPFLNLANFRTPYQGFINSLVYRAVSGGIYFPLEDVFYTTLQRETKKRRARLEARRRAMPAKRGSTETNAAVPAAGSGAFTQTDLNAMVAGIAAGTVSATLLNPIQAVRYHCWGRDDRTVLVAAREMFASGRIRPFTKGVVATVLRDSLFGGYFTFARKRLSAEAAQRRSSASSSASSSDLASAAPPERSEFAATVLAGMMAAALSAPMNFVRNMQFSSSPSEPGPSIPRVFRNLYARTAAVRRSKGTRASVQYAFARMNIGWGTMRVGLGMAVGALLYEALNASAHSYLEAKTSVPQLKGLPVKTTTTTATTAARRTNSAQKEDA</sequence>